<feature type="compositionally biased region" description="Basic and acidic residues" evidence="1">
    <location>
        <begin position="381"/>
        <end position="395"/>
    </location>
</feature>
<feature type="compositionally biased region" description="Polar residues" evidence="1">
    <location>
        <begin position="589"/>
        <end position="604"/>
    </location>
</feature>
<proteinExistence type="predicted"/>
<feature type="compositionally biased region" description="Basic and acidic residues" evidence="1">
    <location>
        <begin position="503"/>
        <end position="515"/>
    </location>
</feature>
<feature type="region of interest" description="Disordered" evidence="1">
    <location>
        <begin position="381"/>
        <end position="633"/>
    </location>
</feature>
<feature type="region of interest" description="Disordered" evidence="1">
    <location>
        <begin position="340"/>
        <end position="364"/>
    </location>
</feature>
<evidence type="ECO:0000313" key="3">
    <source>
        <dbReference type="Proteomes" id="UP000054007"/>
    </source>
</evidence>
<evidence type="ECO:0000313" key="2">
    <source>
        <dbReference type="EMBL" id="KIY61691.1"/>
    </source>
</evidence>
<feature type="compositionally biased region" description="Low complexity" evidence="1">
    <location>
        <begin position="657"/>
        <end position="676"/>
    </location>
</feature>
<sequence>MSELSEYSGDDYWRAGDVDWWDPAQLPESDRPTISYIPRNFEGPSLARDGIDLRSFNKGQVARVAPNPNRRPNTPDGGRERKSGRLANEEAVVEASPYGKNDHFTNDRRIASEKCHTMGYGTSANAGLVIDHCKGNKPGTWFPCGRNNNFYASSCTHTEETKKEWLLFNLCSVRNLNFPEGIFELVNHNLDASPKDQVKFTDYFPHLERTVDANRGYPCLAVCLRSGSDFRVFHIDGKTQINPGQAKPKDNGIIFLSHLDPYEMTARTAQVIRYWDWIGVWPRRDTPFNRMIQGLIIAVRRGTPRWFMQGAGQTLAYWKASMANKNPARYIQPVTGLIDSVKPTTSLPSPSRRPSPLSTRPRPGLLDCYYYPTWPDRISREEESKKVYRSNKRDAIQNAPPSPPAYNPFDDDDDNGAAPPTDTATTPAASDFEEDEDRTDAGRSGLGSGEFDEFDESDEEAEVEAMVAVPSSDSDSTPDDNGSAASMHASTTPAVADPDDGEGERAEVEAEHREEDKEDDAPVPPTKARTVRTQPAEPSDEEDEVEKAPPVRRSSRIPVRREKSGASLVETEPEGDFNEKTKPVRNPRTRSATQRKGTATATASNDEKAPRGRRVRTHAAAKATTAAVTNEVSANVNEATTLGRTRSITRSIAKGKAPAAAQQSNATAGPGPATAAMRGRKRVVSTSEAQKEELPKQKKKRAASRR</sequence>
<feature type="compositionally biased region" description="Low complexity" evidence="1">
    <location>
        <begin position="416"/>
        <end position="429"/>
    </location>
</feature>
<feature type="compositionally biased region" description="Low complexity" evidence="1">
    <location>
        <begin position="343"/>
        <end position="364"/>
    </location>
</feature>
<feature type="compositionally biased region" description="Low complexity" evidence="1">
    <location>
        <begin position="620"/>
        <end position="629"/>
    </location>
</feature>
<organism evidence="2 3">
    <name type="scientific">Cylindrobasidium torrendii FP15055 ss-10</name>
    <dbReference type="NCBI Taxonomy" id="1314674"/>
    <lineage>
        <taxon>Eukaryota</taxon>
        <taxon>Fungi</taxon>
        <taxon>Dikarya</taxon>
        <taxon>Basidiomycota</taxon>
        <taxon>Agaricomycotina</taxon>
        <taxon>Agaricomycetes</taxon>
        <taxon>Agaricomycetidae</taxon>
        <taxon>Agaricales</taxon>
        <taxon>Marasmiineae</taxon>
        <taxon>Physalacriaceae</taxon>
        <taxon>Cylindrobasidium</taxon>
    </lineage>
</organism>
<feature type="compositionally biased region" description="Low complexity" evidence="1">
    <location>
        <begin position="464"/>
        <end position="475"/>
    </location>
</feature>
<evidence type="ECO:0000256" key="1">
    <source>
        <dbReference type="SAM" id="MobiDB-lite"/>
    </source>
</evidence>
<name>A0A0D7AWP4_9AGAR</name>
<dbReference type="AlphaFoldDB" id="A0A0D7AWP4"/>
<feature type="compositionally biased region" description="Basic residues" evidence="1">
    <location>
        <begin position="697"/>
        <end position="706"/>
    </location>
</feature>
<dbReference type="Proteomes" id="UP000054007">
    <property type="component" value="Unassembled WGS sequence"/>
</dbReference>
<protein>
    <submittedName>
        <fullName evidence="2">Uncharacterized protein</fullName>
    </submittedName>
</protein>
<gene>
    <name evidence="2" type="ORF">CYLTODRAFT_495121</name>
</gene>
<dbReference type="EMBL" id="KN880889">
    <property type="protein sequence ID" value="KIY61691.1"/>
    <property type="molecule type" value="Genomic_DNA"/>
</dbReference>
<reference evidence="2 3" key="1">
    <citation type="journal article" date="2015" name="Fungal Genet. Biol.">
        <title>Evolution of novel wood decay mechanisms in Agaricales revealed by the genome sequences of Fistulina hepatica and Cylindrobasidium torrendii.</title>
        <authorList>
            <person name="Floudas D."/>
            <person name="Held B.W."/>
            <person name="Riley R."/>
            <person name="Nagy L.G."/>
            <person name="Koehler G."/>
            <person name="Ransdell A.S."/>
            <person name="Younus H."/>
            <person name="Chow J."/>
            <person name="Chiniquy J."/>
            <person name="Lipzen A."/>
            <person name="Tritt A."/>
            <person name="Sun H."/>
            <person name="Haridas S."/>
            <person name="LaButti K."/>
            <person name="Ohm R.A."/>
            <person name="Kues U."/>
            <person name="Blanchette R.A."/>
            <person name="Grigoriev I.V."/>
            <person name="Minto R.E."/>
            <person name="Hibbett D.S."/>
        </authorList>
    </citation>
    <scope>NUCLEOTIDE SEQUENCE [LARGE SCALE GENOMIC DNA]</scope>
    <source>
        <strain evidence="2 3">FP15055 ss-10</strain>
    </source>
</reference>
<feature type="compositionally biased region" description="Acidic residues" evidence="1">
    <location>
        <begin position="450"/>
        <end position="463"/>
    </location>
</feature>
<keyword evidence="3" id="KW-1185">Reference proteome</keyword>
<feature type="region of interest" description="Disordered" evidence="1">
    <location>
        <begin position="63"/>
        <end position="87"/>
    </location>
</feature>
<feature type="region of interest" description="Disordered" evidence="1">
    <location>
        <begin position="646"/>
        <end position="706"/>
    </location>
</feature>
<accession>A0A0D7AWP4</accession>